<dbReference type="AlphaFoldDB" id="A0A0M3JU53"/>
<reference evidence="4" key="1">
    <citation type="submission" date="2017-02" db="UniProtKB">
        <authorList>
            <consortium name="WormBaseParasite"/>
        </authorList>
    </citation>
    <scope>IDENTIFICATION</scope>
</reference>
<feature type="compositionally biased region" description="Basic and acidic residues" evidence="1">
    <location>
        <begin position="96"/>
        <end position="113"/>
    </location>
</feature>
<proteinExistence type="predicted"/>
<feature type="compositionally biased region" description="Low complexity" evidence="1">
    <location>
        <begin position="114"/>
        <end position="134"/>
    </location>
</feature>
<evidence type="ECO:0000256" key="1">
    <source>
        <dbReference type="SAM" id="MobiDB-lite"/>
    </source>
</evidence>
<dbReference type="EMBL" id="UYRR01031045">
    <property type="protein sequence ID" value="VDK44479.1"/>
    <property type="molecule type" value="Genomic_DNA"/>
</dbReference>
<gene>
    <name evidence="2" type="ORF">ASIM_LOCUS11157</name>
</gene>
<keyword evidence="3" id="KW-1185">Reference proteome</keyword>
<organism evidence="4">
    <name type="scientific">Anisakis simplex</name>
    <name type="common">Herring worm</name>
    <dbReference type="NCBI Taxonomy" id="6269"/>
    <lineage>
        <taxon>Eukaryota</taxon>
        <taxon>Metazoa</taxon>
        <taxon>Ecdysozoa</taxon>
        <taxon>Nematoda</taxon>
        <taxon>Chromadorea</taxon>
        <taxon>Rhabditida</taxon>
        <taxon>Spirurina</taxon>
        <taxon>Ascaridomorpha</taxon>
        <taxon>Ascaridoidea</taxon>
        <taxon>Anisakidae</taxon>
        <taxon>Anisakis</taxon>
        <taxon>Anisakis simplex complex</taxon>
    </lineage>
</organism>
<protein>
    <submittedName>
        <fullName evidence="2 4">Uncharacterized protein</fullName>
    </submittedName>
</protein>
<evidence type="ECO:0000313" key="2">
    <source>
        <dbReference type="EMBL" id="VDK44479.1"/>
    </source>
</evidence>
<feature type="region of interest" description="Disordered" evidence="1">
    <location>
        <begin position="77"/>
        <end position="163"/>
    </location>
</feature>
<accession>A0A0M3JU53</accession>
<name>A0A0M3JU53_ANISI</name>
<dbReference type="WBParaSite" id="ASIM_0001159901-mRNA-1">
    <property type="protein sequence ID" value="ASIM_0001159901-mRNA-1"/>
    <property type="gene ID" value="ASIM_0001159901"/>
</dbReference>
<evidence type="ECO:0000313" key="3">
    <source>
        <dbReference type="Proteomes" id="UP000267096"/>
    </source>
</evidence>
<reference evidence="2 3" key="2">
    <citation type="submission" date="2018-11" db="EMBL/GenBank/DDBJ databases">
        <authorList>
            <consortium name="Pathogen Informatics"/>
        </authorList>
    </citation>
    <scope>NUCLEOTIDE SEQUENCE [LARGE SCALE GENOMIC DNA]</scope>
</reference>
<evidence type="ECO:0000313" key="4">
    <source>
        <dbReference type="WBParaSite" id="ASIM_0001159901-mRNA-1"/>
    </source>
</evidence>
<dbReference type="OrthoDB" id="10611653at2759"/>
<dbReference type="Proteomes" id="UP000267096">
    <property type="component" value="Unassembled WGS sequence"/>
</dbReference>
<sequence>MRSSLTSLTIVDCLFADSSSLSAKQKPKRLFAQSLNRFISETILEKIGDYAEQAGINRGIAQAVSDQFIKDTAKKGKAYLGQRKHSTSSVTSETSYDGHQHSEKLNMDNKENYNDQQHQRNQNQQQQYQQRPQQLINSHHSADDVEEPMVQQKVQLRPGYGGR</sequence>